<evidence type="ECO:0000256" key="3">
    <source>
        <dbReference type="ARBA" id="ARBA00022960"/>
    </source>
</evidence>
<keyword evidence="5" id="KW-0961">Cell wall biogenesis/degradation</keyword>
<dbReference type="PANTHER" id="PTHR35800">
    <property type="entry name" value="PROTEIN JAG"/>
    <property type="match status" value="1"/>
</dbReference>
<dbReference type="GO" id="GO:0008360">
    <property type="term" value="P:regulation of cell shape"/>
    <property type="evidence" value="ECO:0007669"/>
    <property type="project" value="UniProtKB-KW"/>
</dbReference>
<evidence type="ECO:0000256" key="5">
    <source>
        <dbReference type="ARBA" id="ARBA00023316"/>
    </source>
</evidence>
<dbReference type="InterPro" id="IPR004044">
    <property type="entry name" value="KH_dom_type_2"/>
</dbReference>
<dbReference type="Gene3D" id="3.30.300.20">
    <property type="match status" value="1"/>
</dbReference>
<evidence type="ECO:0000259" key="7">
    <source>
        <dbReference type="PROSITE" id="PS50823"/>
    </source>
</evidence>
<dbReference type="CDD" id="cd02414">
    <property type="entry name" value="KH-II_Jag"/>
    <property type="match status" value="1"/>
</dbReference>
<evidence type="ECO:0000256" key="6">
    <source>
        <dbReference type="PROSITE-ProRule" id="PRU00118"/>
    </source>
</evidence>
<protein>
    <submittedName>
        <fullName evidence="9">KH domain-containing protein</fullName>
    </submittedName>
</protein>
<dbReference type="InterPro" id="IPR036867">
    <property type="entry name" value="R3H_dom_sf"/>
</dbReference>
<name>A0A7C4UFL1_UNCW3</name>
<comment type="caution">
    <text evidence="9">The sequence shown here is derived from an EMBL/GenBank/DDBJ whole genome shotgun (WGS) entry which is preliminary data.</text>
</comment>
<dbReference type="AlphaFoldDB" id="A0A7C4UFL1"/>
<dbReference type="InterPro" id="IPR015946">
    <property type="entry name" value="KH_dom-like_a/b"/>
</dbReference>
<proteinExistence type="predicted"/>
<dbReference type="InterPro" id="IPR001374">
    <property type="entry name" value="R3H_dom"/>
</dbReference>
<evidence type="ECO:0000256" key="2">
    <source>
        <dbReference type="ARBA" id="ARBA00022884"/>
    </source>
</evidence>
<dbReference type="GO" id="GO:0071555">
    <property type="term" value="P:cell wall organization"/>
    <property type="evidence" value="ECO:0007669"/>
    <property type="project" value="UniProtKB-KW"/>
</dbReference>
<keyword evidence="1" id="KW-0963">Cytoplasm</keyword>
<organism evidence="9">
    <name type="scientific">candidate division WOR-3 bacterium</name>
    <dbReference type="NCBI Taxonomy" id="2052148"/>
    <lineage>
        <taxon>Bacteria</taxon>
        <taxon>Bacteria division WOR-3</taxon>
    </lineage>
</organism>
<dbReference type="EMBL" id="DTHG01000022">
    <property type="protein sequence ID" value="HGW91258.1"/>
    <property type="molecule type" value="Genomic_DNA"/>
</dbReference>
<dbReference type="Pfam" id="PF14804">
    <property type="entry name" value="Jag_N"/>
    <property type="match status" value="1"/>
</dbReference>
<gene>
    <name evidence="9" type="ORF">ENV67_01790</name>
</gene>
<dbReference type="Pfam" id="PF13083">
    <property type="entry name" value="KH_KhpA-B"/>
    <property type="match status" value="1"/>
</dbReference>
<keyword evidence="2 6" id="KW-0694">RNA-binding</keyword>
<dbReference type="InterPro" id="IPR038008">
    <property type="entry name" value="Jag_KH"/>
</dbReference>
<dbReference type="InterPro" id="IPR032782">
    <property type="entry name" value="KhpB_N"/>
</dbReference>
<dbReference type="Gene3D" id="3.30.1370.50">
    <property type="entry name" value="R3H-like domain"/>
    <property type="match status" value="1"/>
</dbReference>
<evidence type="ECO:0000259" key="8">
    <source>
        <dbReference type="PROSITE" id="PS51061"/>
    </source>
</evidence>
<dbReference type="PANTHER" id="PTHR35800:SF1">
    <property type="entry name" value="RNA-BINDING PROTEIN KHPB"/>
    <property type="match status" value="1"/>
</dbReference>
<dbReference type="Pfam" id="PF01424">
    <property type="entry name" value="R3H"/>
    <property type="match status" value="1"/>
</dbReference>
<reference evidence="9" key="1">
    <citation type="journal article" date="2020" name="mSystems">
        <title>Genome- and Community-Level Interaction Insights into Carbon Utilization and Element Cycling Functions of Hydrothermarchaeota in Hydrothermal Sediment.</title>
        <authorList>
            <person name="Zhou Z."/>
            <person name="Liu Y."/>
            <person name="Xu W."/>
            <person name="Pan J."/>
            <person name="Luo Z.H."/>
            <person name="Li M."/>
        </authorList>
    </citation>
    <scope>NUCLEOTIDE SEQUENCE [LARGE SCALE GENOMIC DNA]</scope>
    <source>
        <strain evidence="9">SpSt-780</strain>
    </source>
</reference>
<dbReference type="CDD" id="cd02644">
    <property type="entry name" value="R3H_jag"/>
    <property type="match status" value="1"/>
</dbReference>
<dbReference type="GO" id="GO:0003723">
    <property type="term" value="F:RNA binding"/>
    <property type="evidence" value="ECO:0007669"/>
    <property type="project" value="UniProtKB-UniRule"/>
</dbReference>
<evidence type="ECO:0000256" key="4">
    <source>
        <dbReference type="ARBA" id="ARBA00023186"/>
    </source>
</evidence>
<dbReference type="SMART" id="SM00393">
    <property type="entry name" value="R3H"/>
    <property type="match status" value="1"/>
</dbReference>
<dbReference type="InterPro" id="IPR039247">
    <property type="entry name" value="KhpB"/>
</dbReference>
<dbReference type="SMART" id="SM01245">
    <property type="entry name" value="Jag_N"/>
    <property type="match status" value="1"/>
</dbReference>
<accession>A0A7C4UFL1</accession>
<dbReference type="Gene3D" id="3.30.30.80">
    <property type="entry name" value="probable RNA-binding protein from clostridium symbiosum atcc 14940"/>
    <property type="match status" value="1"/>
</dbReference>
<feature type="domain" description="R3H" evidence="8">
    <location>
        <begin position="130"/>
        <end position="196"/>
    </location>
</feature>
<dbReference type="InterPro" id="IPR034079">
    <property type="entry name" value="R3H_KhpB"/>
</dbReference>
<keyword evidence="3" id="KW-0133">Cell shape</keyword>
<evidence type="ECO:0000313" key="9">
    <source>
        <dbReference type="EMBL" id="HGW91258.1"/>
    </source>
</evidence>
<sequence>MDTLIVEGKSIEEALSIGLEKLSLTKDEIDYKILENKNVVKLKIYKRSEVERLIKEAVKDFVEKLIEKADIVIISKGNGTYVVNIISKEDAVLIGKKGKTLEAIQHIVSRIIHKYDKDIEVNVDVSGYREKKEHLLRQKAIAFAEEVKRSGNPVIFEEMPAYLRRIIHITLKNDKAVRTYTIGEGELKKVVIAPTSKK</sequence>
<dbReference type="InterPro" id="IPR038247">
    <property type="entry name" value="Jag_N_dom_sf"/>
</dbReference>
<dbReference type="SUPFAM" id="SSF82708">
    <property type="entry name" value="R3H domain"/>
    <property type="match status" value="1"/>
</dbReference>
<evidence type="ECO:0000256" key="1">
    <source>
        <dbReference type="ARBA" id="ARBA00022490"/>
    </source>
</evidence>
<dbReference type="PROSITE" id="PS50823">
    <property type="entry name" value="KH_TYPE_2"/>
    <property type="match status" value="1"/>
</dbReference>
<dbReference type="PROSITE" id="PS51061">
    <property type="entry name" value="R3H"/>
    <property type="match status" value="1"/>
</dbReference>
<keyword evidence="4" id="KW-0143">Chaperone</keyword>
<feature type="domain" description="KH type-2" evidence="7">
    <location>
        <begin position="58"/>
        <end position="129"/>
    </location>
</feature>